<protein>
    <submittedName>
        <fullName evidence="1">Uncharacterized protein</fullName>
    </submittedName>
</protein>
<sequence>MYTQWVSRCIAAARESIPGSIDHYVTGMNERSQQRGSLKDEVYRGRYEKERTDRFIAASGCYLDCFYERYRATRW</sequence>
<organism evidence="1 2">
    <name type="scientific">Xenorhabdus innexi</name>
    <dbReference type="NCBI Taxonomy" id="290109"/>
    <lineage>
        <taxon>Bacteria</taxon>
        <taxon>Pseudomonadati</taxon>
        <taxon>Pseudomonadota</taxon>
        <taxon>Gammaproteobacteria</taxon>
        <taxon>Enterobacterales</taxon>
        <taxon>Morganellaceae</taxon>
        <taxon>Xenorhabdus</taxon>
    </lineage>
</organism>
<evidence type="ECO:0000313" key="1">
    <source>
        <dbReference type="EMBL" id="SIP71054.1"/>
    </source>
</evidence>
<proteinExistence type="predicted"/>
<dbReference type="Proteomes" id="UP000196435">
    <property type="component" value="Unassembled WGS sequence"/>
</dbReference>
<dbReference type="AlphaFoldDB" id="A0A1N6MQL7"/>
<dbReference type="EMBL" id="FTLG01000007">
    <property type="protein sequence ID" value="SIP71054.1"/>
    <property type="molecule type" value="Genomic_DNA"/>
</dbReference>
<reference evidence="2" key="1">
    <citation type="submission" date="2016-12" db="EMBL/GenBank/DDBJ databases">
        <authorList>
            <person name="Gaudriault S."/>
        </authorList>
    </citation>
    <scope>NUCLEOTIDE SEQUENCE [LARGE SCALE GENOMIC DNA]</scope>
    <source>
        <strain evidence="2">HGB1681 (deposited as PTA-6826 in the American Type Culture Collection)</strain>
    </source>
</reference>
<evidence type="ECO:0000313" key="2">
    <source>
        <dbReference type="Proteomes" id="UP000196435"/>
    </source>
</evidence>
<gene>
    <name evidence="1" type="ORF">XIS1_1040047</name>
</gene>
<name>A0A1N6MQL7_9GAMM</name>
<accession>A0A1N6MQL7</accession>